<dbReference type="AlphaFoldDB" id="A0A845M432"/>
<evidence type="ECO:0000313" key="1">
    <source>
        <dbReference type="EMBL" id="MZR12243.1"/>
    </source>
</evidence>
<sequence length="600" mass="66781">MTGETVPDPALEADLRTIQPLILPGGIGGADERLFLRLSGGATVKAEAGEIALPSGARATTDTFSNVFPAGKWIDQCALSSLYLDMRGEGTVALRVTSVDEHGTRSVLVEREVHLAEGASVQVDIPLEPVSRPVGLLYCEIMAQDGPARLWALDWATHDAPRRMPTILAAMTTFDQTEAALNSAERFEAFVERSPLKGLVKLLVVDNSSTLDPFDLAHASVVQSANLGGSGGFSRGLLEARDRGFTHCIFMDDDAQIDMAMLTRVWAFLAYARDPGTAVCGGLMQGRADQVIWENGAIFKRVCLPVSRGLDVADFDDVIQAEYDSYLTETPSFYGGWWFFAFPTGDLEHFPFPFFVRGDDISFSLMNRFNFVTLPGVVCQQDVDFFDKESPRALYLDVRNHMVQHLTAPQLLGTRGQLFWIMQFFFFRSFFMFGYDSIHAIALAMRDVVTGPERFRDAETTLARFKEIGGFTEDEKWVDEVPPARNERELPKLVQYALIATLNGHLVPFYGAFARHAVLDAKRRGATQYAIGASRVTLAATGGERSMHLKMNRRKALSSAFAFWREAARLLIRHKAVSKKWEEGYPRLASEAYWRDKHGM</sequence>
<protein>
    <recommendedName>
        <fullName evidence="3">Glycosyltransferase, GT2 family</fullName>
    </recommendedName>
</protein>
<dbReference type="Proteomes" id="UP000467322">
    <property type="component" value="Unassembled WGS sequence"/>
</dbReference>
<accession>A0A845M432</accession>
<name>A0A845M432_9RHOB</name>
<dbReference type="SUPFAM" id="SSF53448">
    <property type="entry name" value="Nucleotide-diphospho-sugar transferases"/>
    <property type="match status" value="1"/>
</dbReference>
<evidence type="ECO:0008006" key="3">
    <source>
        <dbReference type="Google" id="ProtNLM"/>
    </source>
</evidence>
<dbReference type="Gene3D" id="3.90.550.60">
    <property type="match status" value="1"/>
</dbReference>
<evidence type="ECO:0000313" key="2">
    <source>
        <dbReference type="Proteomes" id="UP000467322"/>
    </source>
</evidence>
<dbReference type="RefSeq" id="WP_161350365.1">
    <property type="nucleotide sequence ID" value="NZ_WTUX01000010.1"/>
</dbReference>
<dbReference type="EMBL" id="WTUX01000010">
    <property type="protein sequence ID" value="MZR12243.1"/>
    <property type="molecule type" value="Genomic_DNA"/>
</dbReference>
<comment type="caution">
    <text evidence="1">The sequence shown here is derived from an EMBL/GenBank/DDBJ whole genome shotgun (WGS) entry which is preliminary data.</text>
</comment>
<gene>
    <name evidence="1" type="ORF">GQE99_04360</name>
</gene>
<proteinExistence type="predicted"/>
<keyword evidence="2" id="KW-1185">Reference proteome</keyword>
<reference evidence="1 2" key="1">
    <citation type="submission" date="2019-12" db="EMBL/GenBank/DDBJ databases">
        <title>Maritimibacter sp. nov. sp. isolated from sea sand.</title>
        <authorList>
            <person name="Kim J."/>
            <person name="Jeong S.E."/>
            <person name="Jung H.S."/>
            <person name="Jeon C.O."/>
        </authorList>
    </citation>
    <scope>NUCLEOTIDE SEQUENCE [LARGE SCALE GENOMIC DNA]</scope>
    <source>
        <strain evidence="1 2">DP07</strain>
    </source>
</reference>
<organism evidence="1 2">
    <name type="scientific">Maritimibacter harenae</name>
    <dbReference type="NCBI Taxonomy" id="2606218"/>
    <lineage>
        <taxon>Bacteria</taxon>
        <taxon>Pseudomonadati</taxon>
        <taxon>Pseudomonadota</taxon>
        <taxon>Alphaproteobacteria</taxon>
        <taxon>Rhodobacterales</taxon>
        <taxon>Roseobacteraceae</taxon>
        <taxon>Maritimibacter</taxon>
    </lineage>
</organism>
<dbReference type="InterPro" id="IPR029044">
    <property type="entry name" value="Nucleotide-diphossugar_trans"/>
</dbReference>